<evidence type="ECO:0000313" key="3">
    <source>
        <dbReference type="Proteomes" id="UP000719412"/>
    </source>
</evidence>
<feature type="domain" description="CRAL-TRIO" evidence="1">
    <location>
        <begin position="103"/>
        <end position="248"/>
    </location>
</feature>
<dbReference type="OrthoDB" id="6575879at2759"/>
<protein>
    <recommendedName>
        <fullName evidence="1">CRAL-TRIO domain-containing protein</fullName>
    </recommendedName>
</protein>
<name>A0A8J6HNP2_TENMO</name>
<proteinExistence type="predicted"/>
<dbReference type="CDD" id="cd00170">
    <property type="entry name" value="SEC14"/>
    <property type="match status" value="1"/>
</dbReference>
<dbReference type="PANTHER" id="PTHR10174">
    <property type="entry name" value="ALPHA-TOCOPHEROL TRANSFER PROTEIN-RELATED"/>
    <property type="match status" value="1"/>
</dbReference>
<dbReference type="PANTHER" id="PTHR10174:SF222">
    <property type="entry name" value="GH10083P-RELATED"/>
    <property type="match status" value="1"/>
</dbReference>
<dbReference type="EMBL" id="JABDTM020018524">
    <property type="protein sequence ID" value="KAH0817965.1"/>
    <property type="molecule type" value="Genomic_DNA"/>
</dbReference>
<evidence type="ECO:0000259" key="1">
    <source>
        <dbReference type="PROSITE" id="PS50191"/>
    </source>
</evidence>
<reference evidence="2" key="1">
    <citation type="journal article" date="2020" name="J Insects Food Feed">
        <title>The yellow mealworm (Tenebrio molitor) genome: a resource for the emerging insects as food and feed industry.</title>
        <authorList>
            <person name="Eriksson T."/>
            <person name="Andere A."/>
            <person name="Kelstrup H."/>
            <person name="Emery V."/>
            <person name="Picard C."/>
        </authorList>
    </citation>
    <scope>NUCLEOTIDE SEQUENCE</scope>
    <source>
        <strain evidence="2">Stoneville</strain>
        <tissue evidence="2">Whole head</tissue>
    </source>
</reference>
<dbReference type="GO" id="GO:0016020">
    <property type="term" value="C:membrane"/>
    <property type="evidence" value="ECO:0007669"/>
    <property type="project" value="TreeGrafter"/>
</dbReference>
<comment type="caution">
    <text evidence="2">The sequence shown here is derived from an EMBL/GenBank/DDBJ whole genome shotgun (WGS) entry which is preliminary data.</text>
</comment>
<accession>A0A8J6HNP2</accession>
<sequence>MDSLLITTAEEKNQILKLYNIGEAEIKEDVNLIKAWIVKQPHLPQNLSDDCIEKVLLRNKCRVERTKQKLDNYYSLRGHNRDLIRDFENVVPSEHVSTYLPMPKLTPKLERILIMKILKPEAELYDIMEVIKINLATTELLFKYDDSVGVRYLYDFQGFTLRHMARMNPVPIIKQISMIEKGYSCRMLGVDLVNFPSFASKIMALLKLLLRPKIYERVKIHPNLESVYEVMPKDCLPSEYGGTYSTIPKLTKMWDKAIRDHRQFFVDNFNNISLEHLRPLEVPDGDAFGVQGTFKNLTID</sequence>
<dbReference type="Pfam" id="PF00650">
    <property type="entry name" value="CRAL_TRIO"/>
    <property type="match status" value="1"/>
</dbReference>
<keyword evidence="3" id="KW-1185">Reference proteome</keyword>
<dbReference type="PROSITE" id="PS50191">
    <property type="entry name" value="CRAL_TRIO"/>
    <property type="match status" value="1"/>
</dbReference>
<dbReference type="AlphaFoldDB" id="A0A8J6HNP2"/>
<gene>
    <name evidence="2" type="ORF">GEV33_004826</name>
</gene>
<dbReference type="InterPro" id="IPR001251">
    <property type="entry name" value="CRAL-TRIO_dom"/>
</dbReference>
<dbReference type="Proteomes" id="UP000719412">
    <property type="component" value="Unassembled WGS sequence"/>
</dbReference>
<dbReference type="GO" id="GO:1902936">
    <property type="term" value="F:phosphatidylinositol bisphosphate binding"/>
    <property type="evidence" value="ECO:0007669"/>
    <property type="project" value="TreeGrafter"/>
</dbReference>
<dbReference type="SMART" id="SM00516">
    <property type="entry name" value="SEC14"/>
    <property type="match status" value="1"/>
</dbReference>
<reference evidence="2" key="2">
    <citation type="submission" date="2021-08" db="EMBL/GenBank/DDBJ databases">
        <authorList>
            <person name="Eriksson T."/>
        </authorList>
    </citation>
    <scope>NUCLEOTIDE SEQUENCE</scope>
    <source>
        <strain evidence="2">Stoneville</strain>
        <tissue evidence="2">Whole head</tissue>
    </source>
</reference>
<organism evidence="2 3">
    <name type="scientific">Tenebrio molitor</name>
    <name type="common">Yellow mealworm beetle</name>
    <dbReference type="NCBI Taxonomy" id="7067"/>
    <lineage>
        <taxon>Eukaryota</taxon>
        <taxon>Metazoa</taxon>
        <taxon>Ecdysozoa</taxon>
        <taxon>Arthropoda</taxon>
        <taxon>Hexapoda</taxon>
        <taxon>Insecta</taxon>
        <taxon>Pterygota</taxon>
        <taxon>Neoptera</taxon>
        <taxon>Endopterygota</taxon>
        <taxon>Coleoptera</taxon>
        <taxon>Polyphaga</taxon>
        <taxon>Cucujiformia</taxon>
        <taxon>Tenebrionidae</taxon>
        <taxon>Tenebrio</taxon>
    </lineage>
</organism>
<evidence type="ECO:0000313" key="2">
    <source>
        <dbReference type="EMBL" id="KAH0817965.1"/>
    </source>
</evidence>